<evidence type="ECO:0000313" key="4">
    <source>
        <dbReference type="Proteomes" id="UP000015354"/>
    </source>
</evidence>
<evidence type="ECO:0000313" key="3">
    <source>
        <dbReference type="EMBL" id="EPY32765.1"/>
    </source>
</evidence>
<gene>
    <name evidence="3" type="ORF">STCU_02672</name>
</gene>
<keyword evidence="4" id="KW-1185">Reference proteome</keyword>
<name>S9WA25_9TRYP</name>
<reference evidence="3 4" key="1">
    <citation type="journal article" date="2013" name="PLoS ONE">
        <title>Predicting the Proteins of Angomonas deanei, Strigomonas culicis and Their Respective Endosymbionts Reveals New Aspects of the Trypanosomatidae Family.</title>
        <authorList>
            <person name="Motta M.C."/>
            <person name="Martins A.C."/>
            <person name="de Souza S.S."/>
            <person name="Catta-Preta C.M."/>
            <person name="Silva R."/>
            <person name="Klein C.C."/>
            <person name="de Almeida L.G."/>
            <person name="de Lima Cunha O."/>
            <person name="Ciapina L.P."/>
            <person name="Brocchi M."/>
            <person name="Colabardini A.C."/>
            <person name="de Araujo Lima B."/>
            <person name="Machado C.R."/>
            <person name="de Almeida Soares C.M."/>
            <person name="Probst C.M."/>
            <person name="de Menezes C.B."/>
            <person name="Thompson C.E."/>
            <person name="Bartholomeu D.C."/>
            <person name="Gradia D.F."/>
            <person name="Pavoni D.P."/>
            <person name="Grisard E.C."/>
            <person name="Fantinatti-Garboggini F."/>
            <person name="Marchini F.K."/>
            <person name="Rodrigues-Luiz G.F."/>
            <person name="Wagner G."/>
            <person name="Goldman G.H."/>
            <person name="Fietto J.L."/>
            <person name="Elias M.C."/>
            <person name="Goldman M.H."/>
            <person name="Sagot M.F."/>
            <person name="Pereira M."/>
            <person name="Stoco P.H."/>
            <person name="de Mendonca-Neto R.P."/>
            <person name="Teixeira S.M."/>
            <person name="Maciel T.E."/>
            <person name="de Oliveira Mendes T.A."/>
            <person name="Urmenyi T.P."/>
            <person name="de Souza W."/>
            <person name="Schenkman S."/>
            <person name="de Vasconcelos A.T."/>
        </authorList>
    </citation>
    <scope>NUCLEOTIDE SEQUENCE [LARGE SCALE GENOMIC DNA]</scope>
</reference>
<feature type="transmembrane region" description="Helical" evidence="2">
    <location>
        <begin position="71"/>
        <end position="88"/>
    </location>
</feature>
<sequence>MELGQATRPREPVEPFNDPEPRTKCSFCCALRSALVTGGFICLVTLPCNAAVQRGRLCDGAGWRGFLNRHLFMPLPFAAITFTHQLVLSESLWSKNRKTVFEVNWQSSLTNLTLWVVGVTAATVLSRRYLPAASRTYRLLLWDYTRTRRDCANKWMPTAFGTVTADLDWYNILWVLSLYHVLWGMMSVMLEKEMGAHYAMFFKSSSYSRWCSPRWREWRELEVQRRIQTEQVVAPSRWGTFVTNDRWRVRILRCHNVHHHICLILFFFFLVPGCEASVMYVWW</sequence>
<keyword evidence="2" id="KW-0472">Membrane</keyword>
<keyword evidence="2" id="KW-0812">Transmembrane</keyword>
<comment type="caution">
    <text evidence="3">The sequence shown here is derived from an EMBL/GenBank/DDBJ whole genome shotgun (WGS) entry which is preliminary data.</text>
</comment>
<protein>
    <submittedName>
        <fullName evidence="3">Uncharacterized protein</fullName>
    </submittedName>
</protein>
<feature type="region of interest" description="Disordered" evidence="1">
    <location>
        <begin position="1"/>
        <end position="20"/>
    </location>
</feature>
<evidence type="ECO:0000256" key="2">
    <source>
        <dbReference type="SAM" id="Phobius"/>
    </source>
</evidence>
<feature type="transmembrane region" description="Helical" evidence="2">
    <location>
        <begin position="109"/>
        <end position="130"/>
    </location>
</feature>
<keyword evidence="2" id="KW-1133">Transmembrane helix</keyword>
<dbReference type="Proteomes" id="UP000015354">
    <property type="component" value="Unassembled WGS sequence"/>
</dbReference>
<dbReference type="EMBL" id="ATMH01002672">
    <property type="protein sequence ID" value="EPY32765.1"/>
    <property type="molecule type" value="Genomic_DNA"/>
</dbReference>
<feature type="compositionally biased region" description="Basic and acidic residues" evidence="1">
    <location>
        <begin position="8"/>
        <end position="20"/>
    </location>
</feature>
<organism evidence="3 4">
    <name type="scientific">Strigomonas culicis</name>
    <dbReference type="NCBI Taxonomy" id="28005"/>
    <lineage>
        <taxon>Eukaryota</taxon>
        <taxon>Discoba</taxon>
        <taxon>Euglenozoa</taxon>
        <taxon>Kinetoplastea</taxon>
        <taxon>Metakinetoplastina</taxon>
        <taxon>Trypanosomatida</taxon>
        <taxon>Trypanosomatidae</taxon>
        <taxon>Strigomonadinae</taxon>
        <taxon>Strigomonas</taxon>
    </lineage>
</organism>
<dbReference type="AlphaFoldDB" id="S9WA25"/>
<dbReference type="OrthoDB" id="276603at2759"/>
<feature type="transmembrane region" description="Helical" evidence="2">
    <location>
        <begin position="260"/>
        <end position="282"/>
    </location>
</feature>
<proteinExistence type="predicted"/>
<accession>S9WA25</accession>
<evidence type="ECO:0000256" key="1">
    <source>
        <dbReference type="SAM" id="MobiDB-lite"/>
    </source>
</evidence>